<dbReference type="EMBL" id="QLNT01000001">
    <property type="protein sequence ID" value="KAF3077434.1"/>
    <property type="molecule type" value="Genomic_DNA"/>
</dbReference>
<name>A0A9P4XPT3_9HYPO</name>
<sequence>MTSEFIVELPFRKERTEPVSRLVPYASMFSAQSYPADLFDAEREYRDMNKDEGKEREGRTQQFMRSYEWERILTITGYSEQKCLLQETLAELPEADVPRGLVSVRTIDDSPSHQAEVVICDLVRIDTPGFMVEDERLAVMTTNHTTSNAWEKEKELLFYTNIPGITSYKEPKGTTSTFLKRENTMREIMSSLDKTQLEKLWKLRELTSLDKGQIQEL</sequence>
<comment type="caution">
    <text evidence="2">The sequence shown here is derived from an EMBL/GenBank/DDBJ whole genome shotgun (WGS) entry which is preliminary data.</text>
</comment>
<dbReference type="InterPro" id="IPR041679">
    <property type="entry name" value="DNA2/NAM7-like_C"/>
</dbReference>
<dbReference type="Pfam" id="PF13087">
    <property type="entry name" value="AAA_12"/>
    <property type="match status" value="1"/>
</dbReference>
<evidence type="ECO:0000313" key="3">
    <source>
        <dbReference type="Proteomes" id="UP000801864"/>
    </source>
</evidence>
<accession>A0A9P4XPT3</accession>
<feature type="domain" description="DNA2/NAM7 helicase-like C-terminal" evidence="1">
    <location>
        <begin position="48"/>
        <end position="142"/>
    </location>
</feature>
<gene>
    <name evidence="2" type="ORF">CFAM422_000500</name>
</gene>
<dbReference type="Proteomes" id="UP000801864">
    <property type="component" value="Unassembled WGS sequence"/>
</dbReference>
<dbReference type="Gene3D" id="3.40.50.300">
    <property type="entry name" value="P-loop containing nucleotide triphosphate hydrolases"/>
    <property type="match status" value="1"/>
</dbReference>
<protein>
    <recommendedName>
        <fullName evidence="1">DNA2/NAM7 helicase-like C-terminal domain-containing protein</fullName>
    </recommendedName>
</protein>
<organism evidence="2 3">
    <name type="scientific">Trichoderma lentiforme</name>
    <dbReference type="NCBI Taxonomy" id="1567552"/>
    <lineage>
        <taxon>Eukaryota</taxon>
        <taxon>Fungi</taxon>
        <taxon>Dikarya</taxon>
        <taxon>Ascomycota</taxon>
        <taxon>Pezizomycotina</taxon>
        <taxon>Sordariomycetes</taxon>
        <taxon>Hypocreomycetidae</taxon>
        <taxon>Hypocreales</taxon>
        <taxon>Hypocreaceae</taxon>
        <taxon>Trichoderma</taxon>
    </lineage>
</organism>
<reference evidence="2 3" key="1">
    <citation type="submission" date="2018-06" db="EMBL/GenBank/DDBJ databases">
        <title>Genome analysis of cellulolytic fungus Trichoderma lentiforme CFAM-422.</title>
        <authorList>
            <person name="Steindorff A.S."/>
            <person name="Formighieri E.F."/>
            <person name="Midorikawa G.E.O."/>
            <person name="Tamietti M.S."/>
            <person name="Ramos E.Z."/>
            <person name="Silva A.S."/>
            <person name="Bon E.P.S."/>
            <person name="Mendes T.D."/>
            <person name="Damaso M.C.T."/>
            <person name="Favaro L.C.L."/>
        </authorList>
    </citation>
    <scope>NUCLEOTIDE SEQUENCE [LARGE SCALE GENOMIC DNA]</scope>
    <source>
        <strain evidence="2 3">CFAM-422</strain>
    </source>
</reference>
<evidence type="ECO:0000259" key="1">
    <source>
        <dbReference type="Pfam" id="PF13087"/>
    </source>
</evidence>
<dbReference type="InterPro" id="IPR027417">
    <property type="entry name" value="P-loop_NTPase"/>
</dbReference>
<keyword evidence="3" id="KW-1185">Reference proteome</keyword>
<dbReference type="AlphaFoldDB" id="A0A9P4XPT3"/>
<evidence type="ECO:0000313" key="2">
    <source>
        <dbReference type="EMBL" id="KAF3077434.1"/>
    </source>
</evidence>
<proteinExistence type="predicted"/>